<gene>
    <name evidence="4" type="ORF">SAMN05443529_110147</name>
</gene>
<reference evidence="5" key="1">
    <citation type="submission" date="2016-10" db="EMBL/GenBank/DDBJ databases">
        <authorList>
            <person name="Varghese N."/>
            <person name="Submissions S."/>
        </authorList>
    </citation>
    <scope>NUCLEOTIDE SEQUENCE [LARGE SCALE GENOMIC DNA]</scope>
    <source>
        <strain evidence="5">DSM 8344</strain>
    </source>
</reference>
<dbReference type="GO" id="GO:0007165">
    <property type="term" value="P:signal transduction"/>
    <property type="evidence" value="ECO:0007669"/>
    <property type="project" value="UniProtKB-KW"/>
</dbReference>
<dbReference type="SUPFAM" id="SSF58104">
    <property type="entry name" value="Methyl-accepting chemotaxis protein (MCP) signaling domain"/>
    <property type="match status" value="1"/>
</dbReference>
<organism evidence="4 5">
    <name type="scientific">Desulfosporosinus hippei DSM 8344</name>
    <dbReference type="NCBI Taxonomy" id="1121419"/>
    <lineage>
        <taxon>Bacteria</taxon>
        <taxon>Bacillati</taxon>
        <taxon>Bacillota</taxon>
        <taxon>Clostridia</taxon>
        <taxon>Eubacteriales</taxon>
        <taxon>Desulfitobacteriaceae</taxon>
        <taxon>Desulfosporosinus</taxon>
    </lineage>
</organism>
<dbReference type="Proteomes" id="UP000198656">
    <property type="component" value="Unassembled WGS sequence"/>
</dbReference>
<dbReference type="InterPro" id="IPR025991">
    <property type="entry name" value="Chemoreceptor_zinc-bind_dom"/>
</dbReference>
<keyword evidence="4" id="KW-0675">Receptor</keyword>
<name>A0A1G8A9V0_9FIRM</name>
<dbReference type="SMART" id="SM00283">
    <property type="entry name" value="MA"/>
    <property type="match status" value="1"/>
</dbReference>
<dbReference type="RefSeq" id="WP_092333101.1">
    <property type="nucleotide sequence ID" value="NZ_FNCP01000010.1"/>
</dbReference>
<dbReference type="Pfam" id="PF00015">
    <property type="entry name" value="MCPsignal"/>
    <property type="match status" value="1"/>
</dbReference>
<evidence type="ECO:0000256" key="1">
    <source>
        <dbReference type="ARBA" id="ARBA00023224"/>
    </source>
</evidence>
<evidence type="ECO:0000313" key="5">
    <source>
        <dbReference type="Proteomes" id="UP000198656"/>
    </source>
</evidence>
<protein>
    <submittedName>
        <fullName evidence="4">Chemoreceptor zinc-binding domain-containing protein</fullName>
    </submittedName>
</protein>
<dbReference type="STRING" id="1121419.SAMN05443529_110147"/>
<proteinExistence type="predicted"/>
<evidence type="ECO:0000259" key="3">
    <source>
        <dbReference type="PROSITE" id="PS50111"/>
    </source>
</evidence>
<dbReference type="OrthoDB" id="9816519at2"/>
<feature type="domain" description="Methyl-accepting transducer" evidence="3">
    <location>
        <begin position="99"/>
        <end position="320"/>
    </location>
</feature>
<dbReference type="Pfam" id="PF13682">
    <property type="entry name" value="CZB"/>
    <property type="match status" value="1"/>
</dbReference>
<dbReference type="PROSITE" id="PS50111">
    <property type="entry name" value="CHEMOTAXIS_TRANSDUC_2"/>
    <property type="match status" value="1"/>
</dbReference>
<sequence>MKSVLDIFSKRQPCEETNYIFKYVEDKFKGIDAVEPKLEYPIHRRMVGHFVKLFNNERQMANSAKKLLNIAAVLSSFDVNMSHIAHKLIDFAKKMALLSESNLAVVEQTNAGMSEVNSTVEKTSKTLSQLSEASEDLVRNNHISLNQLKEVNELKDNVMLDANIMGEKIAQLVEMANRVNEIVLGVGEIAEQTNLLALNASIEAARAGENGRGFSVVAEEIRKLADDTKRSLEGMRSFVGNIQTAAQEGKQSMDNTMSLTEKMSLKIETITETMEKNVEMLQTTIHDVQFINQSMEGIKVATNEINQAMEVSSRDAEELTMMTQIIHSDALASAESAKEIAIIDDEISSIVKEQMSSLIGSSNALNNEEFLATITDAKKAHTKWLENFKKIVTDMTIYPLQTDGTKCAFGHFYHAVQVSNCSIAEEWDKIEAIHNDLHKIGQIGIEAVKAGQHVSAQESYSRAEVLSKSIFTQLDKVTAAVEDMSTKGISLFGSTEIDQACNGKCAEC</sequence>
<dbReference type="Gene3D" id="1.10.287.950">
    <property type="entry name" value="Methyl-accepting chemotaxis protein"/>
    <property type="match status" value="1"/>
</dbReference>
<dbReference type="PANTHER" id="PTHR32089">
    <property type="entry name" value="METHYL-ACCEPTING CHEMOTAXIS PROTEIN MCPB"/>
    <property type="match status" value="1"/>
</dbReference>
<evidence type="ECO:0000313" key="4">
    <source>
        <dbReference type="EMBL" id="SDH17669.1"/>
    </source>
</evidence>
<dbReference type="AlphaFoldDB" id="A0A1G8A9V0"/>
<dbReference type="PANTHER" id="PTHR32089:SF112">
    <property type="entry name" value="LYSOZYME-LIKE PROTEIN-RELATED"/>
    <property type="match status" value="1"/>
</dbReference>
<dbReference type="GO" id="GO:0016020">
    <property type="term" value="C:membrane"/>
    <property type="evidence" value="ECO:0007669"/>
    <property type="project" value="InterPro"/>
</dbReference>
<dbReference type="InterPro" id="IPR004089">
    <property type="entry name" value="MCPsignal_dom"/>
</dbReference>
<evidence type="ECO:0000256" key="2">
    <source>
        <dbReference type="PROSITE-ProRule" id="PRU00284"/>
    </source>
</evidence>
<dbReference type="EMBL" id="FNCP01000010">
    <property type="protein sequence ID" value="SDH17669.1"/>
    <property type="molecule type" value="Genomic_DNA"/>
</dbReference>
<keyword evidence="5" id="KW-1185">Reference proteome</keyword>
<accession>A0A1G8A9V0</accession>
<keyword evidence="1 2" id="KW-0807">Transducer</keyword>
<dbReference type="Gene3D" id="1.20.120.30">
    <property type="entry name" value="Aspartate receptor, ligand-binding domain"/>
    <property type="match status" value="1"/>
</dbReference>